<evidence type="ECO:0000256" key="1">
    <source>
        <dbReference type="ARBA" id="ARBA00006484"/>
    </source>
</evidence>
<keyword evidence="2" id="KW-0560">Oxidoreductase</keyword>
<dbReference type="SUPFAM" id="SSF51735">
    <property type="entry name" value="NAD(P)-binding Rossmann-fold domains"/>
    <property type="match status" value="1"/>
</dbReference>
<dbReference type="AlphaFoldDB" id="A0A423PT83"/>
<comment type="caution">
    <text evidence="3">The sequence shown here is derived from an EMBL/GenBank/DDBJ whole genome shotgun (WGS) entry which is preliminary data.</text>
</comment>
<dbReference type="PANTHER" id="PTHR24320:SF148">
    <property type="entry name" value="NAD(P)-BINDING ROSSMANN-FOLD SUPERFAMILY PROTEIN"/>
    <property type="match status" value="1"/>
</dbReference>
<dbReference type="PRINTS" id="PR00081">
    <property type="entry name" value="GDHRDH"/>
</dbReference>
<dbReference type="Proteomes" id="UP000285123">
    <property type="component" value="Unassembled WGS sequence"/>
</dbReference>
<accession>A0A423PT83</accession>
<sequence>MSGWRAEAVPDQRGRLAIVTGADSGIGRETARALAAAGARVVLACRDIDRGAATAADIGRAHPAADLRVAGLDLADLASVQRFTEDIGEREAPPDLLINNAGVMALPERRTADGFEYQIGVNHLGHFALTGRLLDRLAAGGRVVTVSSFKHRGGVVDPGDLDGDRRAYGPWAAYSQSKLANLLFAFELQCRLAAAGRPLVSVAAHPGYAATDLQLAGPRERGARWRLRAARLANALFGQSAARGALPSLYAATAASVRGGDYIGPDGPRELWGHPVRVRARPNAGRVDVARALWAVSLARTGVHYPV</sequence>
<dbReference type="EMBL" id="AYKF01000084">
    <property type="protein sequence ID" value="ROO28815.1"/>
    <property type="molecule type" value="Genomic_DNA"/>
</dbReference>
<dbReference type="RefSeq" id="WP_123591223.1">
    <property type="nucleotide sequence ID" value="NZ_AYKF01000084.1"/>
</dbReference>
<dbReference type="OrthoDB" id="109589at2"/>
<dbReference type="InterPro" id="IPR036291">
    <property type="entry name" value="NAD(P)-bd_dom_sf"/>
</dbReference>
<dbReference type="Gene3D" id="3.40.50.720">
    <property type="entry name" value="NAD(P)-binding Rossmann-like Domain"/>
    <property type="match status" value="1"/>
</dbReference>
<evidence type="ECO:0000313" key="4">
    <source>
        <dbReference type="Proteomes" id="UP000285123"/>
    </source>
</evidence>
<evidence type="ECO:0000256" key="2">
    <source>
        <dbReference type="ARBA" id="ARBA00023002"/>
    </source>
</evidence>
<proteinExistence type="inferred from homology"/>
<dbReference type="GO" id="GO:0016491">
    <property type="term" value="F:oxidoreductase activity"/>
    <property type="evidence" value="ECO:0007669"/>
    <property type="project" value="UniProtKB-KW"/>
</dbReference>
<dbReference type="PANTHER" id="PTHR24320">
    <property type="entry name" value="RETINOL DEHYDROGENASE"/>
    <property type="match status" value="1"/>
</dbReference>
<name>A0A423PT83_9GAMM</name>
<dbReference type="Pfam" id="PF00106">
    <property type="entry name" value="adh_short"/>
    <property type="match status" value="1"/>
</dbReference>
<gene>
    <name evidence="3" type="ORF">SAHL_09735</name>
</gene>
<comment type="similarity">
    <text evidence="1">Belongs to the short-chain dehydrogenases/reductases (SDR) family.</text>
</comment>
<dbReference type="NCBIfam" id="NF004846">
    <property type="entry name" value="PRK06197.1"/>
    <property type="match status" value="1"/>
</dbReference>
<organism evidence="3 4">
    <name type="scientific">Salinisphaera orenii YIM 95161</name>
    <dbReference type="NCBI Taxonomy" id="1051139"/>
    <lineage>
        <taxon>Bacteria</taxon>
        <taxon>Pseudomonadati</taxon>
        <taxon>Pseudomonadota</taxon>
        <taxon>Gammaproteobacteria</taxon>
        <taxon>Salinisphaerales</taxon>
        <taxon>Salinisphaeraceae</taxon>
        <taxon>Salinisphaera</taxon>
    </lineage>
</organism>
<reference evidence="3 4" key="1">
    <citation type="submission" date="2013-10" db="EMBL/GenBank/DDBJ databases">
        <title>Salinisphaera halophila YIM 95161 Genome Sequencing.</title>
        <authorList>
            <person name="Lai Q."/>
            <person name="Li C."/>
            <person name="Shao Z."/>
        </authorList>
    </citation>
    <scope>NUCLEOTIDE SEQUENCE [LARGE SCALE GENOMIC DNA]</scope>
    <source>
        <strain evidence="3 4">YIM 95161</strain>
    </source>
</reference>
<dbReference type="InterPro" id="IPR002347">
    <property type="entry name" value="SDR_fam"/>
</dbReference>
<evidence type="ECO:0000313" key="3">
    <source>
        <dbReference type="EMBL" id="ROO28815.1"/>
    </source>
</evidence>
<protein>
    <submittedName>
        <fullName evidence="3">Short-chain dehydrogenase</fullName>
    </submittedName>
</protein>